<comment type="subcellular location">
    <subcellularLocation>
        <location evidence="1">Cell projection</location>
        <location evidence="1">Cilium</location>
    </subcellularLocation>
</comment>
<evidence type="ECO:0008006" key="7">
    <source>
        <dbReference type="Google" id="ProtNLM"/>
    </source>
</evidence>
<dbReference type="GO" id="GO:0097730">
    <property type="term" value="C:non-motile cilium"/>
    <property type="evidence" value="ECO:0007669"/>
    <property type="project" value="TreeGrafter"/>
</dbReference>
<dbReference type="GeneID" id="68101439"/>
<dbReference type="AlphaFoldDB" id="A0AA88GJF0"/>
<dbReference type="GO" id="GO:0061512">
    <property type="term" value="P:protein localization to cilium"/>
    <property type="evidence" value="ECO:0007669"/>
    <property type="project" value="TreeGrafter"/>
</dbReference>
<evidence type="ECO:0000256" key="1">
    <source>
        <dbReference type="ARBA" id="ARBA00004138"/>
    </source>
</evidence>
<evidence type="ECO:0000256" key="3">
    <source>
        <dbReference type="ARBA" id="ARBA00023273"/>
    </source>
</evidence>
<name>A0AA88GJF0_NAELO</name>
<sequence>MDDLKLSFDEEYNLRVFDPTKFSTSEAVRHKSEEFATKIKDFQKLVSEVMQILESQGKTIEDEKLKAIGMRNLVKGEEDRRKNLLREYNQLIADKHTELERYVDELESLKKVEQEQRKLIDRLSNNEPPEMD</sequence>
<dbReference type="GO" id="GO:0060271">
    <property type="term" value="P:cilium assembly"/>
    <property type="evidence" value="ECO:0007669"/>
    <property type="project" value="TreeGrafter"/>
</dbReference>
<keyword evidence="2 4" id="KW-0175">Coiled coil</keyword>
<dbReference type="GO" id="GO:0036064">
    <property type="term" value="C:ciliary basal body"/>
    <property type="evidence" value="ECO:0007669"/>
    <property type="project" value="TreeGrafter"/>
</dbReference>
<dbReference type="GO" id="GO:0097546">
    <property type="term" value="C:ciliary base"/>
    <property type="evidence" value="ECO:0007669"/>
    <property type="project" value="TreeGrafter"/>
</dbReference>
<dbReference type="GO" id="GO:0005737">
    <property type="term" value="C:cytoplasm"/>
    <property type="evidence" value="ECO:0007669"/>
    <property type="project" value="TreeGrafter"/>
</dbReference>
<keyword evidence="3" id="KW-0966">Cell projection</keyword>
<dbReference type="PANTHER" id="PTHR31978">
    <property type="entry name" value="INTRAFLAGELLAR TRANSPORT PROTEIN 20 HOMOLOG"/>
    <property type="match status" value="1"/>
</dbReference>
<evidence type="ECO:0000313" key="6">
    <source>
        <dbReference type="Proteomes" id="UP000816034"/>
    </source>
</evidence>
<organism evidence="5 6">
    <name type="scientific">Naegleria lovaniensis</name>
    <name type="common">Amoeba</name>
    <dbReference type="NCBI Taxonomy" id="51637"/>
    <lineage>
        <taxon>Eukaryota</taxon>
        <taxon>Discoba</taxon>
        <taxon>Heterolobosea</taxon>
        <taxon>Tetramitia</taxon>
        <taxon>Eutetramitia</taxon>
        <taxon>Vahlkampfiidae</taxon>
        <taxon>Naegleria</taxon>
    </lineage>
</organism>
<evidence type="ECO:0000256" key="2">
    <source>
        <dbReference type="ARBA" id="ARBA00023054"/>
    </source>
</evidence>
<protein>
    <recommendedName>
        <fullName evidence="7">Intraflagellar transport protein 20</fullName>
    </recommendedName>
</protein>
<evidence type="ECO:0000313" key="5">
    <source>
        <dbReference type="EMBL" id="KAG2377900.1"/>
    </source>
</evidence>
<dbReference type="RefSeq" id="XP_044545162.1">
    <property type="nucleotide sequence ID" value="XM_044699121.1"/>
</dbReference>
<feature type="coiled-coil region" evidence="4">
    <location>
        <begin position="74"/>
        <end position="126"/>
    </location>
</feature>
<dbReference type="PANTHER" id="PTHR31978:SF1">
    <property type="entry name" value="INTRAFLAGELLAR TRANSPORT PROTEIN 20 HOMOLOG"/>
    <property type="match status" value="1"/>
</dbReference>
<gene>
    <name evidence="5" type="ORF">C9374_008985</name>
</gene>
<evidence type="ECO:0000256" key="4">
    <source>
        <dbReference type="SAM" id="Coils"/>
    </source>
</evidence>
<dbReference type="GO" id="GO:0030990">
    <property type="term" value="C:intraciliary transport particle"/>
    <property type="evidence" value="ECO:0007669"/>
    <property type="project" value="TreeGrafter"/>
</dbReference>
<dbReference type="EMBL" id="PYSW02000036">
    <property type="protein sequence ID" value="KAG2377900.1"/>
    <property type="molecule type" value="Genomic_DNA"/>
</dbReference>
<dbReference type="Pfam" id="PF14931">
    <property type="entry name" value="IFT20"/>
    <property type="match status" value="1"/>
</dbReference>
<reference evidence="5 6" key="1">
    <citation type="journal article" date="2018" name="BMC Genomics">
        <title>The genome of Naegleria lovaniensis, the basis for a comparative approach to unravel pathogenicity factors of the human pathogenic amoeba N. fowleri.</title>
        <authorList>
            <person name="Liechti N."/>
            <person name="Schurch N."/>
            <person name="Bruggmann R."/>
            <person name="Wittwer M."/>
        </authorList>
    </citation>
    <scope>NUCLEOTIDE SEQUENCE [LARGE SCALE GENOMIC DNA]</scope>
    <source>
        <strain evidence="5 6">ATCC 30569</strain>
    </source>
</reference>
<comment type="caution">
    <text evidence="5">The sequence shown here is derived from an EMBL/GenBank/DDBJ whole genome shotgun (WGS) entry which is preliminary data.</text>
</comment>
<accession>A0AA88GJF0</accession>
<keyword evidence="6" id="KW-1185">Reference proteome</keyword>
<proteinExistence type="predicted"/>
<dbReference type="InterPro" id="IPR028172">
    <property type="entry name" value="FT20"/>
</dbReference>
<dbReference type="Proteomes" id="UP000816034">
    <property type="component" value="Unassembled WGS sequence"/>
</dbReference>